<name>A0ABN7Y520_9BURK</name>
<accession>A0ABN7Y520</accession>
<organism evidence="1 2">
    <name type="scientific">Cupriavidus respiraculi</name>
    <dbReference type="NCBI Taxonomy" id="195930"/>
    <lineage>
        <taxon>Bacteria</taxon>
        <taxon>Pseudomonadati</taxon>
        <taxon>Pseudomonadota</taxon>
        <taxon>Betaproteobacteria</taxon>
        <taxon>Burkholderiales</taxon>
        <taxon>Burkholderiaceae</taxon>
        <taxon>Cupriavidus</taxon>
    </lineage>
</organism>
<proteinExistence type="predicted"/>
<evidence type="ECO:0000313" key="2">
    <source>
        <dbReference type="Proteomes" id="UP000721236"/>
    </source>
</evidence>
<evidence type="ECO:0000313" key="1">
    <source>
        <dbReference type="EMBL" id="CAG9167654.1"/>
    </source>
</evidence>
<gene>
    <name evidence="1" type="ORF">LMG21510_00809</name>
</gene>
<evidence type="ECO:0008006" key="3">
    <source>
        <dbReference type="Google" id="ProtNLM"/>
    </source>
</evidence>
<sequence length="160" mass="17030">MRPLYASLHLHIDDATPVAAIADSRMQSVAVALDTVLAGSGVTVQPRVELAYRPNEAGLPAPQPGTVPRQPGGTGVALRLYGSQPSRTAGIYPFVEASWFQVSRSQTIDVIGTRIDTEKLKGLFALNVGAHGTTKAGVKLWMKVKLGRNAGATIGARYHW</sequence>
<comment type="caution">
    <text evidence="1">The sequence shown here is derived from an EMBL/GenBank/DDBJ whole genome shotgun (WGS) entry which is preliminary data.</text>
</comment>
<protein>
    <recommendedName>
        <fullName evidence="3">Hydrolase</fullName>
    </recommendedName>
</protein>
<reference evidence="1 2" key="1">
    <citation type="submission" date="2021-08" db="EMBL/GenBank/DDBJ databases">
        <authorList>
            <person name="Peeters C."/>
        </authorList>
    </citation>
    <scope>NUCLEOTIDE SEQUENCE [LARGE SCALE GENOMIC DNA]</scope>
    <source>
        <strain evidence="1 2">LMG 21510</strain>
    </source>
</reference>
<dbReference type="Proteomes" id="UP000721236">
    <property type="component" value="Unassembled WGS sequence"/>
</dbReference>
<keyword evidence="2" id="KW-1185">Reference proteome</keyword>
<dbReference type="EMBL" id="CAJZAH010000001">
    <property type="protein sequence ID" value="CAG9167654.1"/>
    <property type="molecule type" value="Genomic_DNA"/>
</dbReference>